<gene>
    <name evidence="1" type="ORF">WMG39_20690</name>
</gene>
<reference evidence="1 2" key="1">
    <citation type="journal article" date="2020" name="Harmful Algae">
        <title>Molecular and morphological characterization of a novel dihydroanatoxin-a producing Microcoleus species (cyanobacteria) from the Russian River, California, USA.</title>
        <authorList>
            <person name="Conklin K.Y."/>
            <person name="Stancheva R."/>
            <person name="Otten T.G."/>
            <person name="Fadness R."/>
            <person name="Boyer G.L."/>
            <person name="Read B."/>
            <person name="Zhang X."/>
            <person name="Sheath R.G."/>
        </authorList>
    </citation>
    <scope>NUCLEOTIDE SEQUENCE [LARGE SCALE GENOMIC DNA]</scope>
    <source>
        <strain evidence="1 2">PTRS2</strain>
    </source>
</reference>
<dbReference type="RefSeq" id="WP_340525605.1">
    <property type="nucleotide sequence ID" value="NZ_JBBLXS010000325.1"/>
</dbReference>
<proteinExistence type="predicted"/>
<name>A0ABU8YS55_9CYAN</name>
<keyword evidence="2" id="KW-1185">Reference proteome</keyword>
<accession>A0ABU8YS55</accession>
<organism evidence="1 2">
    <name type="scientific">Microcoleus anatoxicus PTRS2</name>
    <dbReference type="NCBI Taxonomy" id="2705321"/>
    <lineage>
        <taxon>Bacteria</taxon>
        <taxon>Bacillati</taxon>
        <taxon>Cyanobacteriota</taxon>
        <taxon>Cyanophyceae</taxon>
        <taxon>Oscillatoriophycideae</taxon>
        <taxon>Oscillatoriales</taxon>
        <taxon>Microcoleaceae</taxon>
        <taxon>Microcoleus</taxon>
        <taxon>Microcoleus anatoxicus</taxon>
    </lineage>
</organism>
<evidence type="ECO:0000313" key="1">
    <source>
        <dbReference type="EMBL" id="MEK0187248.1"/>
    </source>
</evidence>
<evidence type="ECO:0000313" key="2">
    <source>
        <dbReference type="Proteomes" id="UP001384579"/>
    </source>
</evidence>
<dbReference type="Proteomes" id="UP001384579">
    <property type="component" value="Unassembled WGS sequence"/>
</dbReference>
<protein>
    <submittedName>
        <fullName evidence="1">Uncharacterized protein</fullName>
    </submittedName>
</protein>
<comment type="caution">
    <text evidence="1">The sequence shown here is derived from an EMBL/GenBank/DDBJ whole genome shotgun (WGS) entry which is preliminary data.</text>
</comment>
<sequence length="61" mass="7215">MYQKSIARTVKHQFCPRYLIIVDVHEDDRTLRVGRLTITYSSPIPGILALLWLRLLFESDR</sequence>
<dbReference type="EMBL" id="JBBLXS010000325">
    <property type="protein sequence ID" value="MEK0187248.1"/>
    <property type="molecule type" value="Genomic_DNA"/>
</dbReference>